<evidence type="ECO:0000256" key="3">
    <source>
        <dbReference type="ARBA" id="ARBA00023012"/>
    </source>
</evidence>
<dbReference type="RefSeq" id="WP_196203653.1">
    <property type="nucleotide sequence ID" value="NZ_JADPUN010000218.1"/>
</dbReference>
<sequence>MQRRLKRVRVVTLIVLAANASAALFLPGVGLWREPNPVRAALGALGIVLFSAAQAAVLHALVTPWLTDRARRLASLAFTVAAVASLPLLGPVGGDWPSWSWLAACIVGIVPVLTGRVRAAVLSAVTVALALVVTPGSVVDSLIIAAGFGAGIAAINTLHVWLWDLLLQAEQGRAAQAQLAAVEERLRFARDVHDLLGHNLSIIALKAELAERLAGTDGERAGREAAEVRRLAASALAELREVVHGYRQVDLKEQLSAIEKVLQSSGVRCTVDVPGDDLPAAAVLSAVLREATTNVLRHSRASWCTIAIEHGAGEVRMTVTNDGVRAGAVPDAHSHGLRGLADRLAEAGGALHTRTGDGEFTVVAVVRSSP</sequence>
<dbReference type="Gene3D" id="3.30.565.10">
    <property type="entry name" value="Histidine kinase-like ATPase, C-terminal domain"/>
    <property type="match status" value="1"/>
</dbReference>
<keyword evidence="4" id="KW-0472">Membrane</keyword>
<dbReference type="GO" id="GO:0016301">
    <property type="term" value="F:kinase activity"/>
    <property type="evidence" value="ECO:0007669"/>
    <property type="project" value="UniProtKB-KW"/>
</dbReference>
<keyword evidence="7" id="KW-1185">Reference proteome</keyword>
<evidence type="ECO:0000313" key="6">
    <source>
        <dbReference type="EMBL" id="MBF9132112.1"/>
    </source>
</evidence>
<dbReference type="PANTHER" id="PTHR24421:SF63">
    <property type="entry name" value="SENSOR HISTIDINE KINASE DESK"/>
    <property type="match status" value="1"/>
</dbReference>
<dbReference type="PANTHER" id="PTHR24421">
    <property type="entry name" value="NITRATE/NITRITE SENSOR PROTEIN NARX-RELATED"/>
    <property type="match status" value="1"/>
</dbReference>
<feature type="transmembrane region" description="Helical" evidence="4">
    <location>
        <begin position="38"/>
        <end position="61"/>
    </location>
</feature>
<keyword evidence="2 6" id="KW-0418">Kinase</keyword>
<feature type="domain" description="Signal transduction histidine kinase subgroup 3 dimerisation and phosphoacceptor" evidence="5">
    <location>
        <begin position="184"/>
        <end position="250"/>
    </location>
</feature>
<dbReference type="SUPFAM" id="SSF55874">
    <property type="entry name" value="ATPase domain of HSP90 chaperone/DNA topoisomerase II/histidine kinase"/>
    <property type="match status" value="1"/>
</dbReference>
<dbReference type="Pfam" id="PF07730">
    <property type="entry name" value="HisKA_3"/>
    <property type="match status" value="1"/>
</dbReference>
<keyword evidence="4" id="KW-0812">Transmembrane</keyword>
<name>A0ABS0H0X9_9ACTN</name>
<accession>A0ABS0H0X9</accession>
<dbReference type="EMBL" id="JADPUN010000218">
    <property type="protein sequence ID" value="MBF9132112.1"/>
    <property type="molecule type" value="Genomic_DNA"/>
</dbReference>
<feature type="transmembrane region" description="Helical" evidence="4">
    <location>
        <begin position="73"/>
        <end position="90"/>
    </location>
</feature>
<keyword evidence="4" id="KW-1133">Transmembrane helix</keyword>
<dbReference type="Gene3D" id="1.20.5.1930">
    <property type="match status" value="1"/>
</dbReference>
<gene>
    <name evidence="6" type="ORF">I0C86_24605</name>
</gene>
<dbReference type="Proteomes" id="UP000638560">
    <property type="component" value="Unassembled WGS sequence"/>
</dbReference>
<protein>
    <submittedName>
        <fullName evidence="6">Histidine kinase</fullName>
    </submittedName>
</protein>
<organism evidence="6 7">
    <name type="scientific">Plantactinospora alkalitolerans</name>
    <dbReference type="NCBI Taxonomy" id="2789879"/>
    <lineage>
        <taxon>Bacteria</taxon>
        <taxon>Bacillati</taxon>
        <taxon>Actinomycetota</taxon>
        <taxon>Actinomycetes</taxon>
        <taxon>Micromonosporales</taxon>
        <taxon>Micromonosporaceae</taxon>
        <taxon>Plantactinospora</taxon>
    </lineage>
</organism>
<keyword evidence="1" id="KW-0808">Transferase</keyword>
<keyword evidence="3" id="KW-0902">Two-component regulatory system</keyword>
<dbReference type="InterPro" id="IPR050482">
    <property type="entry name" value="Sensor_HK_TwoCompSys"/>
</dbReference>
<proteinExistence type="predicted"/>
<evidence type="ECO:0000313" key="7">
    <source>
        <dbReference type="Proteomes" id="UP000638560"/>
    </source>
</evidence>
<dbReference type="InterPro" id="IPR011712">
    <property type="entry name" value="Sig_transdc_His_kin_sub3_dim/P"/>
</dbReference>
<dbReference type="InterPro" id="IPR036890">
    <property type="entry name" value="HATPase_C_sf"/>
</dbReference>
<dbReference type="CDD" id="cd16917">
    <property type="entry name" value="HATPase_UhpB-NarQ-NarX-like"/>
    <property type="match status" value="1"/>
</dbReference>
<evidence type="ECO:0000256" key="2">
    <source>
        <dbReference type="ARBA" id="ARBA00022777"/>
    </source>
</evidence>
<evidence type="ECO:0000256" key="1">
    <source>
        <dbReference type="ARBA" id="ARBA00022679"/>
    </source>
</evidence>
<evidence type="ECO:0000256" key="4">
    <source>
        <dbReference type="SAM" id="Phobius"/>
    </source>
</evidence>
<feature type="transmembrane region" description="Helical" evidence="4">
    <location>
        <begin position="120"/>
        <end position="136"/>
    </location>
</feature>
<comment type="caution">
    <text evidence="6">The sequence shown here is derived from an EMBL/GenBank/DDBJ whole genome shotgun (WGS) entry which is preliminary data.</text>
</comment>
<evidence type="ECO:0000259" key="5">
    <source>
        <dbReference type="Pfam" id="PF07730"/>
    </source>
</evidence>
<reference evidence="6 7" key="1">
    <citation type="submission" date="2020-11" db="EMBL/GenBank/DDBJ databases">
        <title>A novel isolate from a Black sea contaminated sediment with potential to produce alkanes: Plantactinospora alkalitolerans sp. nov.</title>
        <authorList>
            <person name="Carro L."/>
            <person name="Veyisoglu A."/>
            <person name="Guven K."/>
            <person name="Schumann P."/>
            <person name="Klenk H.-P."/>
            <person name="Sahin N."/>
        </authorList>
    </citation>
    <scope>NUCLEOTIDE SEQUENCE [LARGE SCALE GENOMIC DNA]</scope>
    <source>
        <strain evidence="6 7">S1510</strain>
    </source>
</reference>
<feature type="transmembrane region" description="Helical" evidence="4">
    <location>
        <begin position="142"/>
        <end position="163"/>
    </location>
</feature>